<dbReference type="EMBL" id="UNOZ01000002">
    <property type="protein sequence ID" value="SYX88320.1"/>
    <property type="molecule type" value="Genomic_DNA"/>
</dbReference>
<keyword evidence="2" id="KW-1185">Reference proteome</keyword>
<gene>
    <name evidence="1" type="primary">higB-2</name>
    <name evidence="1" type="ORF">CCOS865_00544</name>
</gene>
<dbReference type="RefSeq" id="WP_119137826.1">
    <property type="nucleotide sequence ID" value="NZ_CBCSFL010000013.1"/>
</dbReference>
<sequence>MEATFIELPAFERHRKEVLDDEEFRLLQQILLTSPHAGCVIPGTGGLRKMRFSHAQRHKGKRGGIRVIYHCWMPGHQIWLFALYEKGMQDDLTIAQRHLLRAALEREYLNRTTHDTQSFH</sequence>
<accession>A0A383RMM3</accession>
<protein>
    <submittedName>
        <fullName evidence="1">Toxin HigB-2</fullName>
    </submittedName>
</protein>
<dbReference type="OrthoDB" id="197283at2"/>
<dbReference type="Proteomes" id="UP000263595">
    <property type="component" value="Unassembled WGS sequence"/>
</dbReference>
<organism evidence="1 2">
    <name type="scientific">Pseudomonas reidholzensis</name>
    <dbReference type="NCBI Taxonomy" id="1785162"/>
    <lineage>
        <taxon>Bacteria</taxon>
        <taxon>Pseudomonadati</taxon>
        <taxon>Pseudomonadota</taxon>
        <taxon>Gammaproteobacteria</taxon>
        <taxon>Pseudomonadales</taxon>
        <taxon>Pseudomonadaceae</taxon>
        <taxon>Pseudomonas</taxon>
    </lineage>
</organism>
<reference evidence="2" key="1">
    <citation type="submission" date="2018-08" db="EMBL/GenBank/DDBJ databases">
        <authorList>
            <person name="Blom J."/>
        </authorList>
    </citation>
    <scope>NUCLEOTIDE SEQUENCE [LARGE SCALE GENOMIC DNA]</scope>
    <source>
        <strain evidence="2">CCOS 865</strain>
    </source>
</reference>
<evidence type="ECO:0000313" key="1">
    <source>
        <dbReference type="EMBL" id="SYX88320.1"/>
    </source>
</evidence>
<dbReference type="AlphaFoldDB" id="A0A383RMM3"/>
<dbReference type="InterPro" id="IPR009387">
    <property type="entry name" value="HigB-2"/>
</dbReference>
<name>A0A383RMM3_9PSED</name>
<evidence type="ECO:0000313" key="2">
    <source>
        <dbReference type="Proteomes" id="UP000263595"/>
    </source>
</evidence>
<proteinExistence type="predicted"/>
<dbReference type="PIRSF" id="PIRSF039032">
    <property type="entry name" value="HigB-2"/>
    <property type="match status" value="1"/>
</dbReference>